<feature type="transmembrane region" description="Helical" evidence="9">
    <location>
        <begin position="12"/>
        <end position="35"/>
    </location>
</feature>
<dbReference type="PANTHER" id="PTHR11403:SF7">
    <property type="entry name" value="CYTOCHROME C OXIDASE SUBUNIT 3"/>
    <property type="match status" value="1"/>
</dbReference>
<dbReference type="GO" id="GO:0006123">
    <property type="term" value="P:mitochondrial electron transport, cytochrome c to oxygen"/>
    <property type="evidence" value="ECO:0007669"/>
    <property type="project" value="TreeGrafter"/>
</dbReference>
<dbReference type="InterPro" id="IPR035973">
    <property type="entry name" value="Cyt_c_oxidase_su3-like_sf"/>
</dbReference>
<keyword evidence="8 11" id="KW-0496">Mitochondrion</keyword>
<dbReference type="RefSeq" id="NP_150104.1">
    <property type="nucleotide sequence ID" value="NC_003048.1"/>
</dbReference>
<name>Q950U0_HYACU</name>
<evidence type="ECO:0000256" key="2">
    <source>
        <dbReference type="ARBA" id="ARBA00010581"/>
    </source>
</evidence>
<evidence type="ECO:0000256" key="6">
    <source>
        <dbReference type="ARBA" id="ARBA00022989"/>
    </source>
</evidence>
<feature type="transmembrane region" description="Helical" evidence="9">
    <location>
        <begin position="159"/>
        <end position="177"/>
    </location>
</feature>
<dbReference type="InterPro" id="IPR024791">
    <property type="entry name" value="Cyt_c/ubiquinol_Oxase_su3"/>
</dbReference>
<keyword evidence="4 8" id="KW-0812">Transmembrane</keyword>
<sequence length="262" mass="29239">MMYLSSYRHSYHLVDASPWPLLASASAFMFAVGLINSLKGSVYLLVLGLISLLVVTIGWFRDITRESLSGKHTTKVQSGLMLGMILFLMSEVMVFFSFFWAFFHASLAPAVELGGTWPPVGVVAIDPWSLPLLGSMFLLASGATCTMAHNAMVTGNKDIAFGGMVLTILLGALFLVLQFNEYRLGEFTIADSVFGTTFYMTTGLHGTHVLIGVLFLTVMTVRLYRDHFTTGHHLGLEFSLWYWHFVDVVWLMVFLSFYWWGG</sequence>
<dbReference type="InterPro" id="IPR000298">
    <property type="entry name" value="Cyt_c_oxidase-like_su3"/>
</dbReference>
<dbReference type="Pfam" id="PF00510">
    <property type="entry name" value="COX3"/>
    <property type="match status" value="1"/>
</dbReference>
<dbReference type="PANTHER" id="PTHR11403">
    <property type="entry name" value="CYTOCHROME C OXIDASE SUBUNIT III"/>
    <property type="match status" value="1"/>
</dbReference>
<dbReference type="Gene3D" id="1.10.287.70">
    <property type="match status" value="1"/>
</dbReference>
<dbReference type="EMBL" id="AF402142">
    <property type="protein sequence ID" value="AAK83426.1"/>
    <property type="molecule type" value="Genomic_DNA"/>
</dbReference>
<geneLocation type="mitochondrion" evidence="11"/>
<keyword evidence="6 9" id="KW-1133">Transmembrane helix</keyword>
<comment type="similarity">
    <text evidence="2 8">Belongs to the cytochrome c oxidase subunit 3 family.</text>
</comment>
<dbReference type="GO" id="GO:0004129">
    <property type="term" value="F:cytochrome-c oxidase activity"/>
    <property type="evidence" value="ECO:0007669"/>
    <property type="project" value="InterPro"/>
</dbReference>
<protein>
    <recommendedName>
        <fullName evidence="3 8">Cytochrome c oxidase subunit 3</fullName>
    </recommendedName>
</protein>
<keyword evidence="7 9" id="KW-0472">Membrane</keyword>
<dbReference type="AlphaFoldDB" id="Q950U0"/>
<feature type="transmembrane region" description="Helical" evidence="9">
    <location>
        <begin position="41"/>
        <end position="60"/>
    </location>
</feature>
<evidence type="ECO:0000256" key="4">
    <source>
        <dbReference type="ARBA" id="ARBA00022692"/>
    </source>
</evidence>
<dbReference type="GO" id="GO:0016020">
    <property type="term" value="C:membrane"/>
    <property type="evidence" value="ECO:0007669"/>
    <property type="project" value="UniProtKB-SubCell"/>
</dbReference>
<dbReference type="CDD" id="cd01665">
    <property type="entry name" value="Cyt_c_Oxidase_III"/>
    <property type="match status" value="1"/>
</dbReference>
<dbReference type="GO" id="GO:0005739">
    <property type="term" value="C:mitochondrion"/>
    <property type="evidence" value="ECO:0007669"/>
    <property type="project" value="TreeGrafter"/>
</dbReference>
<comment type="function">
    <text evidence="8">Component of the cytochrome c oxidase, the last enzyme in the mitochondrial electron transport chain which drives oxidative phosphorylation. The respiratory chain contains 3 multisubunit complexes succinate dehydrogenase (complex II, CII), ubiquinol-cytochrome c oxidoreductase (cytochrome b-c1 complex, complex III, CIII) and cytochrome c oxidase (complex IV, CIV), that cooperate to transfer electrons derived from NADH and succinate to molecular oxygen, creating an electrochemical gradient over the inner membrane that drives transmembrane transport and the ATP synthase. Cytochrome c oxidase is the component of the respiratory chain that catalyzes the reduction of oxygen to water. Electrons originating from reduced cytochrome c in the intermembrane space (IMS) are transferred via the dinuclear copper A center (CU(A)) of subunit 2 and heme A of subunit 1 to the active site in subunit 1, a binuclear center (BNC) formed by heme A3 and copper B (CU(B)). The BNC reduces molecular oxygen to 2 water molecules using 4 electrons from cytochrome c in the IMS and 4 protons from the mitochondrial matrix.</text>
</comment>
<accession>Q950U0</accession>
<feature type="transmembrane region" description="Helical" evidence="9">
    <location>
        <begin position="80"/>
        <end position="103"/>
    </location>
</feature>
<reference evidence="11" key="1">
    <citation type="submission" date="2001-07" db="EMBL/GenBank/DDBJ databases">
        <authorList>
            <person name="Lang F.B.F."/>
        </authorList>
    </citation>
    <scope>NUCLEOTIDE SEQUENCE</scope>
</reference>
<gene>
    <name evidence="11" type="primary">cox3</name>
</gene>
<reference evidence="11" key="2">
    <citation type="journal article" date="2002" name="Mol. Biol. Evol.">
        <title>Hyaloraphidium curvatum: a linear mitochondrial genome, tRNA editing, and an evolutionary link to lower fungi.</title>
        <authorList>
            <person name="Forget L."/>
            <person name="Ustinova J."/>
            <person name="Wang Z."/>
            <person name="Huss V.A."/>
            <person name="Franz Lang B."/>
        </authorList>
    </citation>
    <scope>NUCLEOTIDE SEQUENCE</scope>
</reference>
<keyword evidence="5" id="KW-1278">Translocase</keyword>
<feature type="transmembrane region" description="Helical" evidence="9">
    <location>
        <begin position="128"/>
        <end position="147"/>
    </location>
</feature>
<dbReference type="PROSITE" id="PS50253">
    <property type="entry name" value="COX3"/>
    <property type="match status" value="1"/>
</dbReference>
<evidence type="ECO:0000256" key="7">
    <source>
        <dbReference type="ARBA" id="ARBA00023136"/>
    </source>
</evidence>
<evidence type="ECO:0000259" key="10">
    <source>
        <dbReference type="PROSITE" id="PS50253"/>
    </source>
</evidence>
<keyword evidence="11" id="KW-0560">Oxidoreductase</keyword>
<dbReference type="InterPro" id="IPR013833">
    <property type="entry name" value="Cyt_c_oxidase_su3_a-hlx"/>
</dbReference>
<evidence type="ECO:0000256" key="8">
    <source>
        <dbReference type="RuleBase" id="RU003375"/>
    </source>
</evidence>
<dbReference type="SUPFAM" id="SSF81452">
    <property type="entry name" value="Cytochrome c oxidase subunit III-like"/>
    <property type="match status" value="1"/>
</dbReference>
<evidence type="ECO:0000256" key="5">
    <source>
        <dbReference type="ARBA" id="ARBA00022967"/>
    </source>
</evidence>
<evidence type="ECO:0000313" key="11">
    <source>
        <dbReference type="EMBL" id="AAK83426.1"/>
    </source>
</evidence>
<dbReference type="GeneID" id="803630"/>
<feature type="domain" description="Heme-copper oxidase subunit III family profile" evidence="10">
    <location>
        <begin position="7"/>
        <end position="262"/>
    </location>
</feature>
<evidence type="ECO:0000256" key="9">
    <source>
        <dbReference type="SAM" id="Phobius"/>
    </source>
</evidence>
<comment type="subcellular location">
    <subcellularLocation>
        <location evidence="1">Membrane</location>
        <topology evidence="1">Multi-pass membrane protein</topology>
    </subcellularLocation>
</comment>
<dbReference type="Gene3D" id="1.20.120.80">
    <property type="entry name" value="Cytochrome c oxidase, subunit III, four-helix bundle"/>
    <property type="match status" value="1"/>
</dbReference>
<dbReference type="InterPro" id="IPR033945">
    <property type="entry name" value="Cyt_c_oxase_su3_dom"/>
</dbReference>
<feature type="transmembrane region" description="Helical" evidence="9">
    <location>
        <begin position="240"/>
        <end position="260"/>
    </location>
</feature>
<dbReference type="GO" id="GO:0016491">
    <property type="term" value="F:oxidoreductase activity"/>
    <property type="evidence" value="ECO:0007669"/>
    <property type="project" value="UniProtKB-KW"/>
</dbReference>
<evidence type="ECO:0000256" key="1">
    <source>
        <dbReference type="ARBA" id="ARBA00004141"/>
    </source>
</evidence>
<feature type="transmembrane region" description="Helical" evidence="9">
    <location>
        <begin position="197"/>
        <end position="219"/>
    </location>
</feature>
<proteinExistence type="inferred from homology"/>
<organism evidence="11">
    <name type="scientific">Hyaloraphidium curvatum</name>
    <name type="common">Lower fungus</name>
    <dbReference type="NCBI Taxonomy" id="82268"/>
    <lineage>
        <taxon>Eukaryota</taxon>
        <taxon>Fungi</taxon>
        <taxon>Fungi incertae sedis</taxon>
        <taxon>Chytridiomycota</taxon>
        <taxon>Chytridiomycota incertae sedis</taxon>
        <taxon>Monoblepharidomycetes</taxon>
        <taxon>Monoblepharidales</taxon>
        <taxon>Monoblepharidales incertae sedis</taxon>
        <taxon>Hyaloraphidium</taxon>
    </lineage>
</organism>
<evidence type="ECO:0000256" key="3">
    <source>
        <dbReference type="ARBA" id="ARBA00015944"/>
    </source>
</evidence>